<evidence type="ECO:0000313" key="2">
    <source>
        <dbReference type="Proteomes" id="UP000186456"/>
    </source>
</evidence>
<dbReference type="AlphaFoldDB" id="A0A1H0Q4Z4"/>
<dbReference type="Proteomes" id="UP000186456">
    <property type="component" value="Unassembled WGS sequence"/>
</dbReference>
<dbReference type="EMBL" id="FNJN01000004">
    <property type="protein sequence ID" value="SDP12095.1"/>
    <property type="molecule type" value="Genomic_DNA"/>
</dbReference>
<name>A0A1H0Q4Z4_MICTS</name>
<accession>A0A1H0Q4Z4</accession>
<organism evidence="1 2">
    <name type="scientific">Microbacterium testaceum (strain StLB037)</name>
    <dbReference type="NCBI Taxonomy" id="979556"/>
    <lineage>
        <taxon>Bacteria</taxon>
        <taxon>Bacillati</taxon>
        <taxon>Actinomycetota</taxon>
        <taxon>Actinomycetes</taxon>
        <taxon>Micrococcales</taxon>
        <taxon>Microbacteriaceae</taxon>
        <taxon>Microbacterium</taxon>
    </lineage>
</organism>
<evidence type="ECO:0000313" key="1">
    <source>
        <dbReference type="EMBL" id="SDP12095.1"/>
    </source>
</evidence>
<protein>
    <submittedName>
        <fullName evidence="1">Uncharacterized protein</fullName>
    </submittedName>
</protein>
<sequence>MAMRLNRKNSAGQYNVPDVMFEGIAIVGDSESWCLYGDRDWDVVLIWSRFPLDLESQAVTPMTFEDFLSPLRPSGPGNDHSIWRQLYANVRANSWNA</sequence>
<proteinExistence type="predicted"/>
<gene>
    <name evidence="1" type="ORF">SAMN04487788_2203</name>
</gene>
<reference evidence="1 2" key="1">
    <citation type="submission" date="2016-10" db="EMBL/GenBank/DDBJ databases">
        <authorList>
            <person name="de Groot N.N."/>
        </authorList>
    </citation>
    <scope>NUCLEOTIDE SEQUENCE [LARGE SCALE GENOMIC DNA]</scope>
    <source>
        <strain evidence="1 2">StLB037</strain>
    </source>
</reference>